<name>A0A2X1N603_ECOLX</name>
<keyword evidence="2" id="KW-0460">Magnesium</keyword>
<dbReference type="SUPFAM" id="SSF56784">
    <property type="entry name" value="HAD-like"/>
    <property type="match status" value="1"/>
</dbReference>
<accession>A0A2X1N603</accession>
<dbReference type="InterPro" id="IPR023198">
    <property type="entry name" value="PGP-like_dom2"/>
</dbReference>
<organism evidence="3 4">
    <name type="scientific">Escherichia coli</name>
    <dbReference type="NCBI Taxonomy" id="562"/>
    <lineage>
        <taxon>Bacteria</taxon>
        <taxon>Pseudomonadati</taxon>
        <taxon>Pseudomonadota</taxon>
        <taxon>Gammaproteobacteria</taxon>
        <taxon>Enterobacterales</taxon>
        <taxon>Enterobacteriaceae</taxon>
        <taxon>Escherichia</taxon>
    </lineage>
</organism>
<dbReference type="GO" id="GO:0046872">
    <property type="term" value="F:metal ion binding"/>
    <property type="evidence" value="ECO:0007669"/>
    <property type="project" value="UniProtKB-KW"/>
</dbReference>
<keyword evidence="1" id="KW-0479">Metal-binding</keyword>
<dbReference type="Proteomes" id="UP000250780">
    <property type="component" value="Unassembled WGS sequence"/>
</dbReference>
<evidence type="ECO:0000256" key="2">
    <source>
        <dbReference type="ARBA" id="ARBA00022842"/>
    </source>
</evidence>
<dbReference type="InterPro" id="IPR036412">
    <property type="entry name" value="HAD-like_sf"/>
</dbReference>
<dbReference type="Gene3D" id="1.10.150.240">
    <property type="entry name" value="Putative phosphatase, domain 2"/>
    <property type="match status" value="1"/>
</dbReference>
<sequence length="46" mass="5163">MFNCKAVIFDMDGVIIDSEGLWREAQKGALARWGACVSDEECIRLD</sequence>
<reference evidence="3 4" key="1">
    <citation type="submission" date="2018-06" db="EMBL/GenBank/DDBJ databases">
        <authorList>
            <consortium name="Pathogen Informatics"/>
            <person name="Doyle S."/>
        </authorList>
    </citation>
    <scope>NUCLEOTIDE SEQUENCE [LARGE SCALE GENOMIC DNA]</scope>
    <source>
        <strain evidence="3 4">NCTC9073</strain>
    </source>
</reference>
<dbReference type="InterPro" id="IPR023214">
    <property type="entry name" value="HAD_sf"/>
</dbReference>
<dbReference type="Gene3D" id="3.40.50.1000">
    <property type="entry name" value="HAD superfamily/HAD-like"/>
    <property type="match status" value="1"/>
</dbReference>
<evidence type="ECO:0000256" key="1">
    <source>
        <dbReference type="ARBA" id="ARBA00022723"/>
    </source>
</evidence>
<proteinExistence type="predicted"/>
<evidence type="ECO:0000313" key="4">
    <source>
        <dbReference type="Proteomes" id="UP000250780"/>
    </source>
</evidence>
<dbReference type="EMBL" id="UASD01000007">
    <property type="protein sequence ID" value="SPX10087.1"/>
    <property type="molecule type" value="Genomic_DNA"/>
</dbReference>
<gene>
    <name evidence="3" type="ORF">NCTC9073_01378</name>
</gene>
<dbReference type="AlphaFoldDB" id="A0A2X1N603"/>
<protein>
    <submittedName>
        <fullName evidence="3">Phosphatase</fullName>
    </submittedName>
</protein>
<evidence type="ECO:0000313" key="3">
    <source>
        <dbReference type="EMBL" id="SPX10087.1"/>
    </source>
</evidence>